<dbReference type="EMBL" id="BJWL01000010">
    <property type="protein sequence ID" value="GFY95033.1"/>
    <property type="molecule type" value="Genomic_DNA"/>
</dbReference>
<comment type="caution">
    <text evidence="1">The sequence shown here is derived from an EMBL/GenBank/DDBJ whole genome shotgun (WGS) entry which is preliminary data.</text>
</comment>
<proteinExistence type="predicted"/>
<protein>
    <submittedName>
        <fullName evidence="1">Uncharacterized protein</fullName>
    </submittedName>
</protein>
<evidence type="ECO:0000313" key="1">
    <source>
        <dbReference type="EMBL" id="GFY95033.1"/>
    </source>
</evidence>
<sequence length="121" mass="13866">MSCDEFMCMYSFSPLPDSRRLYFKARLDKNHFRGSPSNVKGWKKRLFFTSRDECNVVADQPGYSYQKGRGEEDRILMKVESLRHLKVIYFAQRRDGIGDPYDDAALGEALGELNSAGDILA</sequence>
<dbReference type="AlphaFoldDB" id="A0A7J0F8U9"/>
<evidence type="ECO:0000313" key="2">
    <source>
        <dbReference type="Proteomes" id="UP000585474"/>
    </source>
</evidence>
<accession>A0A7J0F8U9</accession>
<keyword evidence="2" id="KW-1185">Reference proteome</keyword>
<gene>
    <name evidence="1" type="ORF">Acr_10g0004180</name>
</gene>
<reference evidence="1 2" key="1">
    <citation type="submission" date="2019-07" db="EMBL/GenBank/DDBJ databases">
        <title>De Novo Assembly of kiwifruit Actinidia rufa.</title>
        <authorList>
            <person name="Sugita-Konishi S."/>
            <person name="Sato K."/>
            <person name="Mori E."/>
            <person name="Abe Y."/>
            <person name="Kisaki G."/>
            <person name="Hamano K."/>
            <person name="Suezawa K."/>
            <person name="Otani M."/>
            <person name="Fukuda T."/>
            <person name="Manabe T."/>
            <person name="Gomi K."/>
            <person name="Tabuchi M."/>
            <person name="Akimitsu K."/>
            <person name="Kataoka I."/>
        </authorList>
    </citation>
    <scope>NUCLEOTIDE SEQUENCE [LARGE SCALE GENOMIC DNA]</scope>
    <source>
        <strain evidence="2">cv. Fuchu</strain>
    </source>
</reference>
<dbReference type="Proteomes" id="UP000585474">
    <property type="component" value="Unassembled WGS sequence"/>
</dbReference>
<dbReference type="OrthoDB" id="1750920at2759"/>
<name>A0A7J0F8U9_9ERIC</name>
<organism evidence="1 2">
    <name type="scientific">Actinidia rufa</name>
    <dbReference type="NCBI Taxonomy" id="165716"/>
    <lineage>
        <taxon>Eukaryota</taxon>
        <taxon>Viridiplantae</taxon>
        <taxon>Streptophyta</taxon>
        <taxon>Embryophyta</taxon>
        <taxon>Tracheophyta</taxon>
        <taxon>Spermatophyta</taxon>
        <taxon>Magnoliopsida</taxon>
        <taxon>eudicotyledons</taxon>
        <taxon>Gunneridae</taxon>
        <taxon>Pentapetalae</taxon>
        <taxon>asterids</taxon>
        <taxon>Ericales</taxon>
        <taxon>Actinidiaceae</taxon>
        <taxon>Actinidia</taxon>
    </lineage>
</organism>